<keyword evidence="2" id="KW-1185">Reference proteome</keyword>
<name>A0ABW3JS42_9FLAO</name>
<proteinExistence type="predicted"/>
<dbReference type="Proteomes" id="UP001597062">
    <property type="component" value="Unassembled WGS sequence"/>
</dbReference>
<accession>A0ABW3JS42</accession>
<organism evidence="1 2">
    <name type="scientific">Tenacibaculum geojense</name>
    <dbReference type="NCBI Taxonomy" id="915352"/>
    <lineage>
        <taxon>Bacteria</taxon>
        <taxon>Pseudomonadati</taxon>
        <taxon>Bacteroidota</taxon>
        <taxon>Flavobacteriia</taxon>
        <taxon>Flavobacteriales</taxon>
        <taxon>Flavobacteriaceae</taxon>
        <taxon>Tenacibaculum</taxon>
    </lineage>
</organism>
<sequence length="124" mass="14371">MKKHLFLLCIVSMLSSCSSDENELENPIIGTWQQIDLIINNQSSDSECIEKNTITFNSDFSLRWLRHTQPNCNLDDGGYTGTWEKIDDTNYSLRTDENFILTKNGNEISIQESNNNSRTWIFKK</sequence>
<evidence type="ECO:0000313" key="1">
    <source>
        <dbReference type="EMBL" id="MFD0993184.1"/>
    </source>
</evidence>
<evidence type="ECO:0008006" key="3">
    <source>
        <dbReference type="Google" id="ProtNLM"/>
    </source>
</evidence>
<dbReference type="EMBL" id="JBHTJR010000045">
    <property type="protein sequence ID" value="MFD0993184.1"/>
    <property type="molecule type" value="Genomic_DNA"/>
</dbReference>
<dbReference type="RefSeq" id="WP_386107181.1">
    <property type="nucleotide sequence ID" value="NZ_JBHTJR010000045.1"/>
</dbReference>
<reference evidence="2" key="1">
    <citation type="journal article" date="2019" name="Int. J. Syst. Evol. Microbiol.">
        <title>The Global Catalogue of Microorganisms (GCM) 10K type strain sequencing project: providing services to taxonomists for standard genome sequencing and annotation.</title>
        <authorList>
            <consortium name="The Broad Institute Genomics Platform"/>
            <consortium name="The Broad Institute Genome Sequencing Center for Infectious Disease"/>
            <person name="Wu L."/>
            <person name="Ma J."/>
        </authorList>
    </citation>
    <scope>NUCLEOTIDE SEQUENCE [LARGE SCALE GENOMIC DNA]</scope>
    <source>
        <strain evidence="2">CCUG 60527</strain>
    </source>
</reference>
<protein>
    <recommendedName>
        <fullName evidence="3">Lipocalin-like domain-containing protein</fullName>
    </recommendedName>
</protein>
<evidence type="ECO:0000313" key="2">
    <source>
        <dbReference type="Proteomes" id="UP001597062"/>
    </source>
</evidence>
<gene>
    <name evidence="1" type="ORF">ACFQ1U_08205</name>
</gene>
<dbReference type="PROSITE" id="PS51257">
    <property type="entry name" value="PROKAR_LIPOPROTEIN"/>
    <property type="match status" value="1"/>
</dbReference>
<comment type="caution">
    <text evidence="1">The sequence shown here is derived from an EMBL/GenBank/DDBJ whole genome shotgun (WGS) entry which is preliminary data.</text>
</comment>